<feature type="transmembrane region" description="Helical" evidence="1">
    <location>
        <begin position="253"/>
        <end position="277"/>
    </location>
</feature>
<reference evidence="3" key="1">
    <citation type="submission" date="2017-03" db="EMBL/GenBank/DDBJ databases">
        <authorList>
            <person name="Afonso C.L."/>
            <person name="Miller P.J."/>
            <person name="Scott M.A."/>
            <person name="Spackman E."/>
            <person name="Goraichik I."/>
            <person name="Dimitrov K.M."/>
            <person name="Suarez D.L."/>
            <person name="Swayne D.E."/>
        </authorList>
    </citation>
    <scope>NUCLEOTIDE SEQUENCE [LARGE SCALE GENOMIC DNA]</scope>
    <source>
        <strain evidence="3">CECT 8397</strain>
    </source>
</reference>
<keyword evidence="4" id="KW-1185">Reference proteome</keyword>
<sequence>MIDGLLATFEPFQMLMIFIGVFSGIIVGAIPGLTGSMLIALTLPITFHMTPLHATSLLVAMYVDSITGALISATLLRMPGSPAAVMTTLDGYPLAKSGQPGGALGLGIAALFWGSLLAWIALATLTKPLSELAVILGPFDYFALVMMAMVLIASVAGGDMIKGLIAGFLGMLVTFPGIDPSGGEMRLMFGVDGLIGGFKFLPVLIGVFAVRQIFADVLTIKHRPEPVINTNKGLFMSWGDLRRFSPNILRSSFIGTIVGILPGVGASVASAISYLVARLQSKTPEKFGKGSEEGIVASEAANNASVGGALIPLLALGIPGSVVDAILIGALTIHSIQPGPLMFASNPDIVWNVIAVDLVATFVMFALMLGLVRFYIRVAAVPKTYLLPVIMVCCVVGVYSLNNTMFDVWTMLGFGVVGFLLERAGFSLGPFVIGYILAKVAEAKLRQGLMFTDGDISPLFTSPLSASLLVIAVILLVWSLRPERRRKSAARHAKGA</sequence>
<keyword evidence="1" id="KW-1133">Transmembrane helix</keyword>
<feature type="transmembrane region" description="Helical" evidence="1">
    <location>
        <begin position="408"/>
        <end position="438"/>
    </location>
</feature>
<feature type="transmembrane region" description="Helical" evidence="1">
    <location>
        <begin position="132"/>
        <end position="154"/>
    </location>
</feature>
<dbReference type="RefSeq" id="WP_085864778.1">
    <property type="nucleotide sequence ID" value="NZ_FWFT01000003.1"/>
</dbReference>
<dbReference type="AlphaFoldDB" id="A0A1Y5SPT2"/>
<evidence type="ECO:0000313" key="4">
    <source>
        <dbReference type="Proteomes" id="UP000193623"/>
    </source>
</evidence>
<dbReference type="Pfam" id="PF01970">
    <property type="entry name" value="TctA"/>
    <property type="match status" value="1"/>
</dbReference>
<feature type="transmembrane region" description="Helical" evidence="1">
    <location>
        <begin position="103"/>
        <end position="125"/>
    </location>
</feature>
<feature type="transmembrane region" description="Helical" evidence="1">
    <location>
        <begin position="349"/>
        <end position="372"/>
    </location>
</feature>
<dbReference type="InterPro" id="IPR002823">
    <property type="entry name" value="DUF112_TM"/>
</dbReference>
<evidence type="ECO:0000256" key="1">
    <source>
        <dbReference type="SAM" id="Phobius"/>
    </source>
</evidence>
<evidence type="ECO:0000259" key="2">
    <source>
        <dbReference type="Pfam" id="PF01970"/>
    </source>
</evidence>
<evidence type="ECO:0000313" key="3">
    <source>
        <dbReference type="EMBL" id="SLN45573.1"/>
    </source>
</evidence>
<name>A0A1Y5SPT2_9RHOB</name>
<dbReference type="PANTHER" id="PTHR35342:SF5">
    <property type="entry name" value="TRICARBOXYLIC TRANSPORT PROTEIN"/>
    <property type="match status" value="1"/>
</dbReference>
<dbReference type="PANTHER" id="PTHR35342">
    <property type="entry name" value="TRICARBOXYLIC TRANSPORT PROTEIN"/>
    <property type="match status" value="1"/>
</dbReference>
<protein>
    <submittedName>
        <fullName evidence="3">Tripartite tricarboxylate transporter TctA family protein</fullName>
    </submittedName>
</protein>
<keyword evidence="1" id="KW-0812">Transmembrane</keyword>
<dbReference type="OrthoDB" id="9791872at2"/>
<feature type="transmembrane region" description="Helical" evidence="1">
    <location>
        <begin position="384"/>
        <end position="402"/>
    </location>
</feature>
<accession>A0A1Y5SPT2</accession>
<feature type="transmembrane region" description="Helical" evidence="1">
    <location>
        <begin position="57"/>
        <end position="76"/>
    </location>
</feature>
<gene>
    <name evidence="3" type="ORF">PSJ8397_02390</name>
</gene>
<keyword evidence="1" id="KW-0472">Membrane</keyword>
<feature type="domain" description="DUF112" evidence="2">
    <location>
        <begin position="14"/>
        <end position="433"/>
    </location>
</feature>
<feature type="transmembrane region" description="Helical" evidence="1">
    <location>
        <begin position="160"/>
        <end position="178"/>
    </location>
</feature>
<feature type="transmembrane region" description="Helical" evidence="1">
    <location>
        <begin position="459"/>
        <end position="478"/>
    </location>
</feature>
<organism evidence="3 4">
    <name type="scientific">Pseudooctadecabacter jejudonensis</name>
    <dbReference type="NCBI Taxonomy" id="1391910"/>
    <lineage>
        <taxon>Bacteria</taxon>
        <taxon>Pseudomonadati</taxon>
        <taxon>Pseudomonadota</taxon>
        <taxon>Alphaproteobacteria</taxon>
        <taxon>Rhodobacterales</taxon>
        <taxon>Paracoccaceae</taxon>
        <taxon>Pseudooctadecabacter</taxon>
    </lineage>
</organism>
<feature type="transmembrane region" description="Helical" evidence="1">
    <location>
        <begin position="313"/>
        <end position="337"/>
    </location>
</feature>
<feature type="transmembrane region" description="Helical" evidence="1">
    <location>
        <begin position="12"/>
        <end position="45"/>
    </location>
</feature>
<dbReference type="Proteomes" id="UP000193623">
    <property type="component" value="Unassembled WGS sequence"/>
</dbReference>
<proteinExistence type="predicted"/>
<feature type="transmembrane region" description="Helical" evidence="1">
    <location>
        <begin position="190"/>
        <end position="214"/>
    </location>
</feature>
<dbReference type="EMBL" id="FWFT01000003">
    <property type="protein sequence ID" value="SLN45573.1"/>
    <property type="molecule type" value="Genomic_DNA"/>
</dbReference>